<evidence type="ECO:0000313" key="1">
    <source>
        <dbReference type="EMBL" id="KAG8014060.1"/>
    </source>
</evidence>
<comment type="caution">
    <text evidence="1">The sequence shown here is derived from an EMBL/GenBank/DDBJ whole genome shotgun (WGS) entry which is preliminary data.</text>
</comment>
<name>A0ACB7FHT7_NIBAL</name>
<organism evidence="1 2">
    <name type="scientific">Nibea albiflora</name>
    <name type="common">Yellow drum</name>
    <name type="synonym">Corvina albiflora</name>
    <dbReference type="NCBI Taxonomy" id="240163"/>
    <lineage>
        <taxon>Eukaryota</taxon>
        <taxon>Metazoa</taxon>
        <taxon>Chordata</taxon>
        <taxon>Craniata</taxon>
        <taxon>Vertebrata</taxon>
        <taxon>Euteleostomi</taxon>
        <taxon>Actinopterygii</taxon>
        <taxon>Neopterygii</taxon>
        <taxon>Teleostei</taxon>
        <taxon>Neoteleostei</taxon>
        <taxon>Acanthomorphata</taxon>
        <taxon>Eupercaria</taxon>
        <taxon>Sciaenidae</taxon>
        <taxon>Nibea</taxon>
    </lineage>
</organism>
<accession>A0ACB7FHT7</accession>
<gene>
    <name evidence="1" type="ORF">GBF38_016347</name>
</gene>
<keyword evidence="2" id="KW-1185">Reference proteome</keyword>
<feature type="non-terminal residue" evidence="1">
    <location>
        <position position="163"/>
    </location>
</feature>
<dbReference type="Proteomes" id="UP000805704">
    <property type="component" value="Chromosome 10"/>
</dbReference>
<proteinExistence type="predicted"/>
<sequence length="163" mass="17887">MNELTSESSGEEQAEVEEKPQDRRVSRLPIIHLMPRSKVGSPAGSPKISPKDSPRGSPRNSPLLFRKLMMNRSINLQRRRFTLAHTPRPQARGVGMVDRWLCPLMALLAGSMDPSQPEASVSGTAKQSQDAAVLHVGTPESLCCTKWNRAFVSIIANTCVDPT</sequence>
<evidence type="ECO:0000313" key="2">
    <source>
        <dbReference type="Proteomes" id="UP000805704"/>
    </source>
</evidence>
<protein>
    <submittedName>
        <fullName evidence="1">Uncharacterized protein</fullName>
    </submittedName>
</protein>
<dbReference type="EMBL" id="CM024798">
    <property type="protein sequence ID" value="KAG8014060.1"/>
    <property type="molecule type" value="Genomic_DNA"/>
</dbReference>
<reference evidence="1" key="1">
    <citation type="submission" date="2020-04" db="EMBL/GenBank/DDBJ databases">
        <title>A chromosome-scale assembly and high-density genetic map of the yellow drum (Nibea albiflora) genome.</title>
        <authorList>
            <person name="Xu D."/>
            <person name="Zhang W."/>
            <person name="Chen R."/>
            <person name="Tan P."/>
            <person name="Wang L."/>
            <person name="Song H."/>
            <person name="Tian L."/>
            <person name="Zhu Q."/>
            <person name="Wang B."/>
        </authorList>
    </citation>
    <scope>NUCLEOTIDE SEQUENCE</scope>
    <source>
        <strain evidence="1">ZJHYS-2018</strain>
    </source>
</reference>